<reference evidence="1" key="2">
    <citation type="journal article" date="2015" name="Fish Shellfish Immunol.">
        <title>Early steps in the European eel (Anguilla anguilla)-Vibrio vulnificus interaction in the gills: Role of the RtxA13 toxin.</title>
        <authorList>
            <person name="Callol A."/>
            <person name="Pajuelo D."/>
            <person name="Ebbesson L."/>
            <person name="Teles M."/>
            <person name="MacKenzie S."/>
            <person name="Amaro C."/>
        </authorList>
    </citation>
    <scope>NUCLEOTIDE SEQUENCE</scope>
</reference>
<organism evidence="1">
    <name type="scientific">Anguilla anguilla</name>
    <name type="common">European freshwater eel</name>
    <name type="synonym">Muraena anguilla</name>
    <dbReference type="NCBI Taxonomy" id="7936"/>
    <lineage>
        <taxon>Eukaryota</taxon>
        <taxon>Metazoa</taxon>
        <taxon>Chordata</taxon>
        <taxon>Craniata</taxon>
        <taxon>Vertebrata</taxon>
        <taxon>Euteleostomi</taxon>
        <taxon>Actinopterygii</taxon>
        <taxon>Neopterygii</taxon>
        <taxon>Teleostei</taxon>
        <taxon>Anguilliformes</taxon>
        <taxon>Anguillidae</taxon>
        <taxon>Anguilla</taxon>
    </lineage>
</organism>
<dbReference type="EMBL" id="GBXM01038113">
    <property type="protein sequence ID" value="JAH70464.1"/>
    <property type="molecule type" value="Transcribed_RNA"/>
</dbReference>
<dbReference type="AlphaFoldDB" id="A0A0E9UX57"/>
<evidence type="ECO:0000313" key="1">
    <source>
        <dbReference type="EMBL" id="JAH70464.1"/>
    </source>
</evidence>
<name>A0A0E9UX57_ANGAN</name>
<proteinExistence type="predicted"/>
<dbReference type="EMBL" id="GBXM01026498">
    <property type="protein sequence ID" value="JAH82079.1"/>
    <property type="molecule type" value="Transcribed_RNA"/>
</dbReference>
<reference evidence="1" key="1">
    <citation type="submission" date="2014-11" db="EMBL/GenBank/DDBJ databases">
        <authorList>
            <person name="Amaro Gonzalez C."/>
        </authorList>
    </citation>
    <scope>NUCLEOTIDE SEQUENCE</scope>
</reference>
<protein>
    <submittedName>
        <fullName evidence="1">Uncharacterized protein</fullName>
    </submittedName>
</protein>
<accession>A0A0E9UX57</accession>
<sequence length="26" mass="3087">MSCHLSLDHRIKITTDQHLQTQKHSK</sequence>